<dbReference type="Proteomes" id="UP000443090">
    <property type="component" value="Unassembled WGS sequence"/>
</dbReference>
<name>A0A8H8RZ77_9HELO</name>
<feature type="compositionally biased region" description="Pro residues" evidence="1">
    <location>
        <begin position="25"/>
        <end position="37"/>
    </location>
</feature>
<feature type="compositionally biased region" description="Polar residues" evidence="1">
    <location>
        <begin position="253"/>
        <end position="266"/>
    </location>
</feature>
<dbReference type="AlphaFoldDB" id="A0A8H8RZ77"/>
<dbReference type="OrthoDB" id="3641178at2759"/>
<sequence>MGRLIPLVLHQTSQTTFNRFSSNPPSDPPAFELPPIPTKSKKRDPGLVTDLTIVPYTSTEWRNAMAEFKELYDKRQYKQCSARCKALFENIKNSYEVHPIYSIYIAFYAASSIELIARSLHNNSSAKLSLFQEALTFYEKAESYIQCATLTTDPHTSKHNSTSSSIRSSSSSIFSQISLSSTSTASSILSSPTSVDSDADPQSPPPIHHPQSWRTKKKVSFSELKPETITESDNDDDDERLLLDSFPSPPSHDCTSPTTSPQARTTTAEEKSHQLESKARDRALALTRYHTHLFALSTQLTYHTTSIHSQIHVLSLTRRSKLPDSSSYPSSSSSSLGVRVPAEEKENKKADLEERIRRGRETGWVRKRFEGRRYRELCERAMGEVEGGVF</sequence>
<evidence type="ECO:0000313" key="3">
    <source>
        <dbReference type="Proteomes" id="UP000443090"/>
    </source>
</evidence>
<dbReference type="EMBL" id="QGMI01000219">
    <property type="protein sequence ID" value="TVY44813.1"/>
    <property type="molecule type" value="Genomic_DNA"/>
</dbReference>
<feature type="compositionally biased region" description="Low complexity" evidence="1">
    <location>
        <begin position="325"/>
        <end position="335"/>
    </location>
</feature>
<organism evidence="2 3">
    <name type="scientific">Lachnellula occidentalis</name>
    <dbReference type="NCBI Taxonomy" id="215460"/>
    <lineage>
        <taxon>Eukaryota</taxon>
        <taxon>Fungi</taxon>
        <taxon>Dikarya</taxon>
        <taxon>Ascomycota</taxon>
        <taxon>Pezizomycotina</taxon>
        <taxon>Leotiomycetes</taxon>
        <taxon>Helotiales</taxon>
        <taxon>Lachnaceae</taxon>
        <taxon>Lachnellula</taxon>
    </lineage>
</organism>
<proteinExistence type="predicted"/>
<keyword evidence="3" id="KW-1185">Reference proteome</keyword>
<feature type="compositionally biased region" description="Acidic residues" evidence="1">
    <location>
        <begin position="230"/>
        <end position="239"/>
    </location>
</feature>
<feature type="compositionally biased region" description="Basic and acidic residues" evidence="1">
    <location>
        <begin position="267"/>
        <end position="278"/>
    </location>
</feature>
<comment type="caution">
    <text evidence="2">The sequence shown here is derived from an EMBL/GenBank/DDBJ whole genome shotgun (WGS) entry which is preliminary data.</text>
</comment>
<accession>A0A8H8RZ77</accession>
<evidence type="ECO:0000313" key="2">
    <source>
        <dbReference type="EMBL" id="TVY44813.1"/>
    </source>
</evidence>
<reference evidence="2 3" key="1">
    <citation type="submission" date="2018-05" db="EMBL/GenBank/DDBJ databases">
        <title>Genome sequencing and assembly of the regulated plant pathogen Lachnellula willkommii and related sister species for the development of diagnostic species identification markers.</title>
        <authorList>
            <person name="Giroux E."/>
            <person name="Bilodeau G."/>
        </authorList>
    </citation>
    <scope>NUCLEOTIDE SEQUENCE [LARGE SCALE GENOMIC DNA]</scope>
    <source>
        <strain evidence="2 3">CBS 160.35</strain>
    </source>
</reference>
<feature type="region of interest" description="Disordered" evidence="1">
    <location>
        <begin position="16"/>
        <end position="44"/>
    </location>
</feature>
<protein>
    <submittedName>
        <fullName evidence="2">Uncharacterized protein</fullName>
    </submittedName>
</protein>
<gene>
    <name evidence="2" type="ORF">LOCC1_G002996</name>
</gene>
<feature type="region of interest" description="Disordered" evidence="1">
    <location>
        <begin position="188"/>
        <end position="278"/>
    </location>
</feature>
<feature type="region of interest" description="Disordered" evidence="1">
    <location>
        <begin position="320"/>
        <end position="351"/>
    </location>
</feature>
<evidence type="ECO:0000256" key="1">
    <source>
        <dbReference type="SAM" id="MobiDB-lite"/>
    </source>
</evidence>
<feature type="compositionally biased region" description="Basic and acidic residues" evidence="1">
    <location>
        <begin position="341"/>
        <end position="351"/>
    </location>
</feature>